<proteinExistence type="inferred from homology"/>
<feature type="domain" description="Exocyst complex component EXOC2/Sec5 N-terminal" evidence="6">
    <location>
        <begin position="30"/>
        <end position="274"/>
    </location>
</feature>
<dbReference type="SUPFAM" id="SSF74788">
    <property type="entry name" value="Cullin repeat-like"/>
    <property type="match status" value="1"/>
</dbReference>
<dbReference type="GO" id="GO:0032456">
    <property type="term" value="P:endocytic recycling"/>
    <property type="evidence" value="ECO:0007669"/>
    <property type="project" value="TreeGrafter"/>
</dbReference>
<dbReference type="InterPro" id="IPR014812">
    <property type="entry name" value="Vps51"/>
</dbReference>
<dbReference type="GO" id="GO:0007030">
    <property type="term" value="P:Golgi organization"/>
    <property type="evidence" value="ECO:0007669"/>
    <property type="project" value="UniProtKB-UniRule"/>
</dbReference>
<evidence type="ECO:0000256" key="2">
    <source>
        <dbReference type="ARBA" id="ARBA00016122"/>
    </source>
</evidence>
<evidence type="ECO:0000313" key="7">
    <source>
        <dbReference type="EMBL" id="JAP86765.1"/>
    </source>
</evidence>
<keyword evidence="3 5" id="KW-0813">Transport</keyword>
<dbReference type="AlphaFoldDB" id="A0A131Z7H1"/>
<dbReference type="Pfam" id="PF15469">
    <property type="entry name" value="Sec5"/>
    <property type="match status" value="1"/>
</dbReference>
<organism evidence="7">
    <name type="scientific">Rhipicephalus appendiculatus</name>
    <name type="common">Brown ear tick</name>
    <dbReference type="NCBI Taxonomy" id="34631"/>
    <lineage>
        <taxon>Eukaryota</taxon>
        <taxon>Metazoa</taxon>
        <taxon>Ecdysozoa</taxon>
        <taxon>Arthropoda</taxon>
        <taxon>Chelicerata</taxon>
        <taxon>Arachnida</taxon>
        <taxon>Acari</taxon>
        <taxon>Parasitiformes</taxon>
        <taxon>Ixodida</taxon>
        <taxon>Ixodoidea</taxon>
        <taxon>Ixodidae</taxon>
        <taxon>Rhipicephalinae</taxon>
        <taxon>Rhipicephalus</taxon>
        <taxon>Rhipicephalus</taxon>
    </lineage>
</organism>
<evidence type="ECO:0000256" key="4">
    <source>
        <dbReference type="ARBA" id="ARBA00023054"/>
    </source>
</evidence>
<dbReference type="EMBL" id="GEDV01001792">
    <property type="protein sequence ID" value="JAP86765.1"/>
    <property type="molecule type" value="Transcribed_RNA"/>
</dbReference>
<dbReference type="GO" id="GO:1990745">
    <property type="term" value="C:EARP complex"/>
    <property type="evidence" value="ECO:0007669"/>
    <property type="project" value="TreeGrafter"/>
</dbReference>
<keyword evidence="5" id="KW-0653">Protein transport</keyword>
<sequence>MAKELTGDEKEMLRKKNQRKMLKQFYQGSTEAADAGFNPYDINGSDFNPDLYLNKLLKECTLTDLMDKEQEIYKQIQALDGEMQTLVYENYNKFISATDTIRKMKNDFRRMEEEMDHLSSNMATISKFSTSIAGTLQGRREQMIKLSSTHSLLKKLQLLFELPPRLKACIENESYEEAVTYYTKAQKVLKQYKHMPSFSGIHDDCAAIVEVLRERLRKKFHQPEVTSRELSGVVELLFQLREPTNSLCTDYLMNARRPLDRDMNELKRQVQMLIDPTTHGKIERNGKDAVLDLPMHILEFTNMACNCIITGLCNIIESYTDLFINRLPLEYYENGETDAAVVQKLKAFLDEIMLQLLDVMEQRVAAESRRVDNSVLVKALDRFCQKLQALTKMMPAADYSQQADHIVERAARDQCAFSLHTLRQFFAERLTDVRHNLALPRTVGHDTLSLADLHTGLHNLILDQVQSLLRGLRAFVQAEVEFSKRANFQDMFCMEVHEGIVVAFIRAINSMALEFCETAGEKSGGTPPSLLLLLSRFSVEMKNTLVSQLLGMADEQFGIPDAKSLTPASQLVQETSDVAQTLIDQFVRVQGLLISQMLRKSVEARDWMNALEPRNVRAVMKRVVEDVTAVDVRVGQLYEEGARNERSSDSSRRTYPYSASGRAHWTARWPSSVDHSLLSNIQKLFSEKIDIFTTVEFSRVSVMTGIIKIGLKTFLECVRLKTFSRYGLQQVQVDTHYLQLYLWRFVSDENLVHVLLDELMGSAIHRCFDPMLMEPSVVEVICERG</sequence>
<evidence type="ECO:0000256" key="1">
    <source>
        <dbReference type="ARBA" id="ARBA00006080"/>
    </source>
</evidence>
<name>A0A131Z7H1_RHIAP</name>
<dbReference type="GO" id="GO:0007041">
    <property type="term" value="P:lysosomal transport"/>
    <property type="evidence" value="ECO:0007669"/>
    <property type="project" value="TreeGrafter"/>
</dbReference>
<comment type="similarity">
    <text evidence="1 5">Belongs to the VPS51 family.</text>
</comment>
<dbReference type="PANTHER" id="PTHR15954">
    <property type="entry name" value="VACUOLAR PROTEIN SORTING-ASSOCIATED PROTEIN 51 HOMOLOG"/>
    <property type="match status" value="1"/>
</dbReference>
<keyword evidence="4" id="KW-0175">Coiled coil</keyword>
<comment type="subcellular location">
    <subcellularLocation>
        <location evidence="5">Golgi apparatus</location>
        <location evidence="5">trans-Golgi network</location>
    </subcellularLocation>
</comment>
<dbReference type="GO" id="GO:0048193">
    <property type="term" value="P:Golgi vesicle transport"/>
    <property type="evidence" value="ECO:0007669"/>
    <property type="project" value="TreeGrafter"/>
</dbReference>
<dbReference type="InterPro" id="IPR016159">
    <property type="entry name" value="Cullin_repeat-like_dom_sf"/>
</dbReference>
<reference evidence="7" key="1">
    <citation type="journal article" date="2016" name="Ticks Tick Borne Dis.">
        <title>De novo assembly and annotation of the salivary gland transcriptome of Rhipicephalus appendiculatus male and female ticks during blood feeding.</title>
        <authorList>
            <person name="de Castro M.H."/>
            <person name="de Klerk D."/>
            <person name="Pienaar R."/>
            <person name="Latif A.A."/>
            <person name="Rees D.J."/>
            <person name="Mans B.J."/>
        </authorList>
    </citation>
    <scope>NUCLEOTIDE SEQUENCE</scope>
    <source>
        <tissue evidence="7">Salivary glands</tissue>
    </source>
</reference>
<dbReference type="GO" id="GO:0016020">
    <property type="term" value="C:membrane"/>
    <property type="evidence" value="ECO:0007669"/>
    <property type="project" value="TreeGrafter"/>
</dbReference>
<dbReference type="PANTHER" id="PTHR15954:SF4">
    <property type="entry name" value="VACUOLAR PROTEIN SORTING-ASSOCIATED PROTEIN 51 HOMOLOG"/>
    <property type="match status" value="1"/>
</dbReference>
<protein>
    <recommendedName>
        <fullName evidence="2 5">Vacuolar protein sorting-associated protein 51 homolog</fullName>
    </recommendedName>
</protein>
<keyword evidence="5" id="KW-0333">Golgi apparatus</keyword>
<comment type="function">
    <text evidence="5">Acts as component of the GARP complex that is involved in retrograde transport from early and late endosomes to the trans-Golgi network (TGN).</text>
</comment>
<comment type="subunit">
    <text evidence="5">Component of the Golgi-associated retrograde protein (GARP) complex.</text>
</comment>
<evidence type="ECO:0000259" key="6">
    <source>
        <dbReference type="Pfam" id="PF15469"/>
    </source>
</evidence>
<dbReference type="GO" id="GO:0042147">
    <property type="term" value="P:retrograde transport, endosome to Golgi"/>
    <property type="evidence" value="ECO:0007669"/>
    <property type="project" value="UniProtKB-UniRule"/>
</dbReference>
<keyword evidence="5" id="KW-0445">Lipid transport</keyword>
<evidence type="ECO:0000256" key="3">
    <source>
        <dbReference type="ARBA" id="ARBA00022448"/>
    </source>
</evidence>
<dbReference type="InterPro" id="IPR039481">
    <property type="entry name" value="EXOC2/Sec5_N_dom"/>
</dbReference>
<evidence type="ECO:0000256" key="5">
    <source>
        <dbReference type="RuleBase" id="RU368010"/>
    </source>
</evidence>
<dbReference type="GO" id="GO:0015031">
    <property type="term" value="P:protein transport"/>
    <property type="evidence" value="ECO:0007669"/>
    <property type="project" value="UniProtKB-UniRule"/>
</dbReference>
<dbReference type="GO" id="GO:0006869">
    <property type="term" value="P:lipid transport"/>
    <property type="evidence" value="ECO:0007669"/>
    <property type="project" value="UniProtKB-UniRule"/>
</dbReference>
<dbReference type="GO" id="GO:0000938">
    <property type="term" value="C:GARP complex"/>
    <property type="evidence" value="ECO:0007669"/>
    <property type="project" value="UniProtKB-UniRule"/>
</dbReference>
<accession>A0A131Z7H1</accession>
<dbReference type="GO" id="GO:0005829">
    <property type="term" value="C:cytosol"/>
    <property type="evidence" value="ECO:0007669"/>
    <property type="project" value="GOC"/>
</dbReference>